<name>A0AAD8BTA1_BIOPF</name>
<dbReference type="AlphaFoldDB" id="A0AAD8BTA1"/>
<keyword evidence="2" id="KW-1185">Reference proteome</keyword>
<accession>A0AAD8BTA1</accession>
<dbReference type="EMBL" id="JASAOG010000035">
    <property type="protein sequence ID" value="KAK0060476.1"/>
    <property type="molecule type" value="Genomic_DNA"/>
</dbReference>
<reference evidence="1" key="1">
    <citation type="journal article" date="2023" name="PLoS Negl. Trop. Dis.">
        <title>A genome sequence for Biomphalaria pfeifferi, the major vector snail for the human-infecting parasite Schistosoma mansoni.</title>
        <authorList>
            <person name="Bu L."/>
            <person name="Lu L."/>
            <person name="Laidemitt M.R."/>
            <person name="Zhang S.M."/>
            <person name="Mutuku M."/>
            <person name="Mkoji G."/>
            <person name="Steinauer M."/>
            <person name="Loker E.S."/>
        </authorList>
    </citation>
    <scope>NUCLEOTIDE SEQUENCE</scope>
    <source>
        <strain evidence="1">KasaAsao</strain>
    </source>
</reference>
<reference evidence="1" key="2">
    <citation type="submission" date="2023-04" db="EMBL/GenBank/DDBJ databases">
        <authorList>
            <person name="Bu L."/>
            <person name="Lu L."/>
            <person name="Laidemitt M.R."/>
            <person name="Zhang S.M."/>
            <person name="Mutuku M."/>
            <person name="Mkoji G."/>
            <person name="Steinauer M."/>
            <person name="Loker E.S."/>
        </authorList>
    </citation>
    <scope>NUCLEOTIDE SEQUENCE</scope>
    <source>
        <strain evidence="1">KasaAsao</strain>
        <tissue evidence="1">Whole Snail</tissue>
    </source>
</reference>
<dbReference type="Proteomes" id="UP001233172">
    <property type="component" value="Unassembled WGS sequence"/>
</dbReference>
<proteinExistence type="predicted"/>
<evidence type="ECO:0000313" key="2">
    <source>
        <dbReference type="Proteomes" id="UP001233172"/>
    </source>
</evidence>
<organism evidence="1 2">
    <name type="scientific">Biomphalaria pfeifferi</name>
    <name type="common">Bloodfluke planorb</name>
    <name type="synonym">Freshwater snail</name>
    <dbReference type="NCBI Taxonomy" id="112525"/>
    <lineage>
        <taxon>Eukaryota</taxon>
        <taxon>Metazoa</taxon>
        <taxon>Spiralia</taxon>
        <taxon>Lophotrochozoa</taxon>
        <taxon>Mollusca</taxon>
        <taxon>Gastropoda</taxon>
        <taxon>Heterobranchia</taxon>
        <taxon>Euthyneura</taxon>
        <taxon>Panpulmonata</taxon>
        <taxon>Hygrophila</taxon>
        <taxon>Lymnaeoidea</taxon>
        <taxon>Planorbidae</taxon>
        <taxon>Biomphalaria</taxon>
    </lineage>
</organism>
<evidence type="ECO:0000313" key="1">
    <source>
        <dbReference type="EMBL" id="KAK0060476.1"/>
    </source>
</evidence>
<protein>
    <submittedName>
        <fullName evidence="1">Uncharacterized protein</fullName>
    </submittedName>
</protein>
<gene>
    <name evidence="1" type="ORF">Bpfe_009989</name>
</gene>
<sequence>MPQHFFFWFQCKQCGSVVRAQSFSAEYLDSSRRNVSNVVDEDRLCSLYTIVPCQQPRLQSVLQVYREERTSDSKDYTK</sequence>
<comment type="caution">
    <text evidence="1">The sequence shown here is derived from an EMBL/GenBank/DDBJ whole genome shotgun (WGS) entry which is preliminary data.</text>
</comment>